<dbReference type="PRINTS" id="PR00120">
    <property type="entry name" value="HATPASE"/>
</dbReference>
<keyword evidence="18" id="KW-1185">Reference proteome</keyword>
<dbReference type="NCBIfam" id="TIGR01517">
    <property type="entry name" value="ATPase-IIB_Ca"/>
    <property type="match status" value="1"/>
</dbReference>
<dbReference type="SUPFAM" id="SSF81653">
    <property type="entry name" value="Calcium ATPase, transduction domain A"/>
    <property type="match status" value="1"/>
</dbReference>
<name>A0A7I8D2W2_9FIRM</name>
<keyword evidence="11" id="KW-1278">Translocase</keyword>
<feature type="transmembrane region" description="Helical" evidence="15">
    <location>
        <begin position="736"/>
        <end position="760"/>
    </location>
</feature>
<feature type="transmembrane region" description="Helical" evidence="15">
    <location>
        <begin position="817"/>
        <end position="835"/>
    </location>
</feature>
<keyword evidence="5" id="KW-0406">Ion transport</keyword>
<dbReference type="GO" id="GO:0046872">
    <property type="term" value="F:metal ion binding"/>
    <property type="evidence" value="ECO:0007669"/>
    <property type="project" value="UniProtKB-KW"/>
</dbReference>
<dbReference type="Gene3D" id="2.70.150.10">
    <property type="entry name" value="Calcium-transporting ATPase, cytoplasmic transduction domain A"/>
    <property type="match status" value="1"/>
</dbReference>
<comment type="catalytic activity">
    <reaction evidence="14">
        <text>Ca(2+)(in) + ATP + H2O = Ca(2+)(out) + ADP + phosphate + H(+)</text>
        <dbReference type="Rhea" id="RHEA:18105"/>
        <dbReference type="ChEBI" id="CHEBI:15377"/>
        <dbReference type="ChEBI" id="CHEBI:15378"/>
        <dbReference type="ChEBI" id="CHEBI:29108"/>
        <dbReference type="ChEBI" id="CHEBI:30616"/>
        <dbReference type="ChEBI" id="CHEBI:43474"/>
        <dbReference type="ChEBI" id="CHEBI:456216"/>
        <dbReference type="EC" id="7.2.2.10"/>
    </reaction>
</comment>
<keyword evidence="9" id="KW-0106">Calcium</keyword>
<dbReference type="AlphaFoldDB" id="A0A7I8D2W2"/>
<dbReference type="SFLD" id="SFLDS00003">
    <property type="entry name" value="Haloacid_Dehalogenase"/>
    <property type="match status" value="1"/>
</dbReference>
<dbReference type="InterPro" id="IPR006408">
    <property type="entry name" value="P-type_ATPase_IIB"/>
</dbReference>
<evidence type="ECO:0000256" key="13">
    <source>
        <dbReference type="ARBA" id="ARBA00023136"/>
    </source>
</evidence>
<keyword evidence="7" id="KW-0479">Metal-binding</keyword>
<sequence length="885" mass="95741">MIWHNRSIEDIEKELHTSATRGLTQSEAAAHLDTYGLNRLTERKKKTFLQRFLEQMKDFMVIILLIAAAVSAVLTIVEGHNDWLEPIIIIAIVLLNAFLGVIQESKAEAALEALKGMSAPNAKVLRDGIVSVINAEQLVPGDIILLDAGDFIPADARLLESASLKCEESALTGESLPVEKDASVIVDEIAPLGDRVNMVYSGCSVTYGRGKAMVTETGMSTEMGRIASMLNNESENQTPLQIKLAKLGKTLGLLALGICAVLFVYGIVTGQGLFDMFMTAVSLAVAAIPEGLPAIVTIVLAMGVRRMVKKNAIIRRLPAVETLGSASVICSDKTGTLTQNRMTLMEVYTRGKTLDLSDSSHEGIQALLRLGVLCNDGRVEKGEDGTFKHVGDPTETALVAAGLHFGIDKGKLETEYPRVSEIPFDSDRKLMTTVNYIDGKYVAIVKGAPDILLSRCVDGHPEEALKVNDEMASRALRVLAIAYKDLDAIPVDPQPQDIEQGLHFAGLVGMIDPPRPEVIDAIKTCKGAGIRPIMITGDHIATASAIAKELGILEDGQQAITGAQLAQLSEEELRENIRSYSVYARVSPEDKIRIVKAWQDTGEVVSMTGDGVNDAPALKAADIGCAMGITGTDVSKGASDMVLTDDNFATIVSAVQQGRGIFDNIRKAVIFLLSCNLGEVLAVFVCMLLFGRSPLLPIHLLWINLVTDSLPALALGMEPVEFDVMNRRPRAKNESIFANGMGWAAGLQGLMLGAITLMAYWLGCSHFFSVSAFGSSADPALGQTMAFGVLALSQLFQAFNARSRHSLFRIGPFSNRWMIGAFFASAAILMLVLLLPPLRSLFQLVALPLHEWEWILALSISPIVLVELSKFVLWISHKWKNRVDS</sequence>
<evidence type="ECO:0000256" key="10">
    <source>
        <dbReference type="ARBA" id="ARBA00022840"/>
    </source>
</evidence>
<dbReference type="InterPro" id="IPR044492">
    <property type="entry name" value="P_typ_ATPase_HD_dom"/>
</dbReference>
<dbReference type="InterPro" id="IPR023214">
    <property type="entry name" value="HAD_sf"/>
</dbReference>
<evidence type="ECO:0000256" key="12">
    <source>
        <dbReference type="ARBA" id="ARBA00022989"/>
    </source>
</evidence>
<feature type="transmembrane region" description="Helical" evidence="15">
    <location>
        <begin position="696"/>
        <end position="715"/>
    </location>
</feature>
<keyword evidence="5" id="KW-0109">Calcium transport</keyword>
<accession>A0A7I8D2W2</accession>
<dbReference type="RefSeq" id="WP_215533074.1">
    <property type="nucleotide sequence ID" value="NZ_AP023321.1"/>
</dbReference>
<feature type="transmembrane region" description="Helical" evidence="15">
    <location>
        <begin position="250"/>
        <end position="268"/>
    </location>
</feature>
<feature type="transmembrane region" description="Helical" evidence="15">
    <location>
        <begin position="855"/>
        <end position="875"/>
    </location>
</feature>
<dbReference type="FunFam" id="2.70.150.10:FF:000016">
    <property type="entry name" value="Calcium-transporting P-type ATPase putative"/>
    <property type="match status" value="1"/>
</dbReference>
<evidence type="ECO:0000256" key="11">
    <source>
        <dbReference type="ARBA" id="ARBA00022967"/>
    </source>
</evidence>
<keyword evidence="8" id="KW-0547">Nucleotide-binding</keyword>
<evidence type="ECO:0000256" key="15">
    <source>
        <dbReference type="SAM" id="Phobius"/>
    </source>
</evidence>
<dbReference type="SUPFAM" id="SSF56784">
    <property type="entry name" value="HAD-like"/>
    <property type="match status" value="1"/>
</dbReference>
<dbReference type="Pfam" id="PF13246">
    <property type="entry name" value="Cation_ATPase"/>
    <property type="match status" value="1"/>
</dbReference>
<keyword evidence="10" id="KW-0067">ATP-binding</keyword>
<dbReference type="InterPro" id="IPR006068">
    <property type="entry name" value="ATPase_P-typ_cation-transptr_C"/>
</dbReference>
<dbReference type="PRINTS" id="PR00119">
    <property type="entry name" value="CATATPASE"/>
</dbReference>
<dbReference type="GO" id="GO:0005886">
    <property type="term" value="C:plasma membrane"/>
    <property type="evidence" value="ECO:0007669"/>
    <property type="project" value="UniProtKB-SubCell"/>
</dbReference>
<dbReference type="Pfam" id="PF00689">
    <property type="entry name" value="Cation_ATPase_C"/>
    <property type="match status" value="1"/>
</dbReference>
<evidence type="ECO:0000256" key="6">
    <source>
        <dbReference type="ARBA" id="ARBA00022692"/>
    </source>
</evidence>
<keyword evidence="12 15" id="KW-1133">Transmembrane helix</keyword>
<dbReference type="Gene3D" id="1.20.1110.10">
    <property type="entry name" value="Calcium-transporting ATPase, transmembrane domain"/>
    <property type="match status" value="1"/>
</dbReference>
<dbReference type="InterPro" id="IPR001757">
    <property type="entry name" value="P_typ_ATPase"/>
</dbReference>
<keyword evidence="13 15" id="KW-0472">Membrane</keyword>
<evidence type="ECO:0000256" key="5">
    <source>
        <dbReference type="ARBA" id="ARBA00022568"/>
    </source>
</evidence>
<dbReference type="PROSITE" id="PS00154">
    <property type="entry name" value="ATPASE_E1_E2"/>
    <property type="match status" value="1"/>
</dbReference>
<dbReference type="KEGG" id="sman:C12CBH8_17850"/>
<dbReference type="SMART" id="SM00831">
    <property type="entry name" value="Cation_ATPase_N"/>
    <property type="match status" value="1"/>
</dbReference>
<feature type="transmembrane region" description="Helical" evidence="15">
    <location>
        <begin position="83"/>
        <end position="102"/>
    </location>
</feature>
<keyword evidence="5" id="KW-0813">Transport</keyword>
<dbReference type="InterPro" id="IPR023298">
    <property type="entry name" value="ATPase_P-typ_TM_dom_sf"/>
</dbReference>
<proteinExistence type="inferred from homology"/>
<dbReference type="GO" id="GO:0140352">
    <property type="term" value="P:export from cell"/>
    <property type="evidence" value="ECO:0007669"/>
    <property type="project" value="UniProtKB-ARBA"/>
</dbReference>
<dbReference type="GO" id="GO:0005524">
    <property type="term" value="F:ATP binding"/>
    <property type="evidence" value="ECO:0007669"/>
    <property type="project" value="UniProtKB-KW"/>
</dbReference>
<evidence type="ECO:0000256" key="2">
    <source>
        <dbReference type="ARBA" id="ARBA00005675"/>
    </source>
</evidence>
<dbReference type="GO" id="GO:0005388">
    <property type="term" value="F:P-type calcium transporter activity"/>
    <property type="evidence" value="ECO:0007669"/>
    <property type="project" value="UniProtKB-EC"/>
</dbReference>
<dbReference type="InterPro" id="IPR008250">
    <property type="entry name" value="ATPase_P-typ_transduc_dom_A_sf"/>
</dbReference>
<dbReference type="InterPro" id="IPR004014">
    <property type="entry name" value="ATPase_P-typ_cation-transptr_N"/>
</dbReference>
<dbReference type="CDD" id="cd02089">
    <property type="entry name" value="P-type_ATPase_Ca_prok"/>
    <property type="match status" value="1"/>
</dbReference>
<dbReference type="Gene3D" id="3.40.50.1000">
    <property type="entry name" value="HAD superfamily/HAD-like"/>
    <property type="match status" value="1"/>
</dbReference>
<evidence type="ECO:0000256" key="8">
    <source>
        <dbReference type="ARBA" id="ARBA00022741"/>
    </source>
</evidence>
<dbReference type="PANTHER" id="PTHR42861">
    <property type="entry name" value="CALCIUM-TRANSPORTING ATPASE"/>
    <property type="match status" value="1"/>
</dbReference>
<keyword evidence="4" id="KW-1003">Cell membrane</keyword>
<evidence type="ECO:0000256" key="7">
    <source>
        <dbReference type="ARBA" id="ARBA00022723"/>
    </source>
</evidence>
<dbReference type="SFLD" id="SFLDG00002">
    <property type="entry name" value="C1.7:_P-type_atpase_like"/>
    <property type="match status" value="1"/>
</dbReference>
<dbReference type="InterPro" id="IPR023299">
    <property type="entry name" value="ATPase_P-typ_cyto_dom_N"/>
</dbReference>
<feature type="transmembrane region" description="Helical" evidence="15">
    <location>
        <begin position="669"/>
        <end position="690"/>
    </location>
</feature>
<feature type="domain" description="Cation-transporting P-type ATPase N-terminal" evidence="16">
    <location>
        <begin position="2"/>
        <end position="76"/>
    </location>
</feature>
<evidence type="ECO:0000256" key="9">
    <source>
        <dbReference type="ARBA" id="ARBA00022837"/>
    </source>
</evidence>
<comment type="similarity">
    <text evidence="2">Belongs to the cation transport ATPase (P-type) (TC 3.A.3) family. Type IIA subfamily.</text>
</comment>
<dbReference type="Pfam" id="PF00122">
    <property type="entry name" value="E1-E2_ATPase"/>
    <property type="match status" value="1"/>
</dbReference>
<evidence type="ECO:0000256" key="14">
    <source>
        <dbReference type="ARBA" id="ARBA00048694"/>
    </source>
</evidence>
<dbReference type="EC" id="7.2.2.10" evidence="3"/>
<feature type="transmembrane region" description="Helical" evidence="15">
    <location>
        <begin position="280"/>
        <end position="304"/>
    </location>
</feature>
<dbReference type="InterPro" id="IPR059000">
    <property type="entry name" value="ATPase_P-type_domA"/>
</dbReference>
<keyword evidence="6 15" id="KW-0812">Transmembrane</keyword>
<dbReference type="SUPFAM" id="SSF81665">
    <property type="entry name" value="Calcium ATPase, transmembrane domain M"/>
    <property type="match status" value="1"/>
</dbReference>
<dbReference type="GO" id="GO:0016887">
    <property type="term" value="F:ATP hydrolysis activity"/>
    <property type="evidence" value="ECO:0007669"/>
    <property type="project" value="InterPro"/>
</dbReference>
<evidence type="ECO:0000313" key="17">
    <source>
        <dbReference type="EMBL" id="BCI61146.1"/>
    </source>
</evidence>
<organism evidence="17 18">
    <name type="scientific">Solibaculum mannosilyticum</name>
    <dbReference type="NCBI Taxonomy" id="2780922"/>
    <lineage>
        <taxon>Bacteria</taxon>
        <taxon>Bacillati</taxon>
        <taxon>Bacillota</taxon>
        <taxon>Clostridia</taxon>
        <taxon>Eubacteriales</taxon>
        <taxon>Oscillospiraceae</taxon>
        <taxon>Solibaculum</taxon>
    </lineage>
</organism>
<dbReference type="FunFam" id="3.40.50.1000:FF:000001">
    <property type="entry name" value="Phospholipid-transporting ATPase IC"/>
    <property type="match status" value="1"/>
</dbReference>
<evidence type="ECO:0000256" key="1">
    <source>
        <dbReference type="ARBA" id="ARBA00004651"/>
    </source>
</evidence>
<evidence type="ECO:0000259" key="16">
    <source>
        <dbReference type="SMART" id="SM00831"/>
    </source>
</evidence>
<dbReference type="NCBIfam" id="TIGR01494">
    <property type="entry name" value="ATPase_P-type"/>
    <property type="match status" value="4"/>
</dbReference>
<comment type="subcellular location">
    <subcellularLocation>
        <location evidence="1">Cell membrane</location>
        <topology evidence="1">Multi-pass membrane protein</topology>
    </subcellularLocation>
</comment>
<dbReference type="Gene3D" id="3.40.1110.10">
    <property type="entry name" value="Calcium-transporting ATPase, cytoplasmic domain N"/>
    <property type="match status" value="1"/>
</dbReference>
<feature type="transmembrane region" description="Helical" evidence="15">
    <location>
        <begin position="59"/>
        <end position="77"/>
    </location>
</feature>
<protein>
    <recommendedName>
        <fullName evidence="3">P-type Ca(2+) transporter</fullName>
        <ecNumber evidence="3">7.2.2.10</ecNumber>
    </recommendedName>
</protein>
<evidence type="ECO:0000313" key="18">
    <source>
        <dbReference type="Proteomes" id="UP000593890"/>
    </source>
</evidence>
<reference evidence="18" key="1">
    <citation type="submission" date="2020-07" db="EMBL/GenBank/DDBJ databases">
        <title>Complete genome sequencing of Clostridia bacterium strain 12CBH8.</title>
        <authorList>
            <person name="Sakamoto M."/>
            <person name="Murakami T."/>
            <person name="Mori H."/>
        </authorList>
    </citation>
    <scope>NUCLEOTIDE SEQUENCE [LARGE SCALE GENOMIC DNA]</scope>
    <source>
        <strain evidence="18">12CBH8</strain>
    </source>
</reference>
<dbReference type="Proteomes" id="UP000593890">
    <property type="component" value="Chromosome"/>
</dbReference>
<dbReference type="FunFam" id="3.40.50.1000:FF:000028">
    <property type="entry name" value="Calcium-transporting P-type ATPase, putative"/>
    <property type="match status" value="1"/>
</dbReference>
<evidence type="ECO:0000256" key="4">
    <source>
        <dbReference type="ARBA" id="ARBA00022475"/>
    </source>
</evidence>
<dbReference type="InterPro" id="IPR036412">
    <property type="entry name" value="HAD-like_sf"/>
</dbReference>
<evidence type="ECO:0000256" key="3">
    <source>
        <dbReference type="ARBA" id="ARBA00012790"/>
    </source>
</evidence>
<dbReference type="InterPro" id="IPR018303">
    <property type="entry name" value="ATPase_P-typ_P_site"/>
</dbReference>
<dbReference type="Pfam" id="PF00690">
    <property type="entry name" value="Cation_ATPase_N"/>
    <property type="match status" value="1"/>
</dbReference>
<feature type="transmembrane region" description="Helical" evidence="15">
    <location>
        <begin position="780"/>
        <end position="796"/>
    </location>
</feature>
<dbReference type="SFLD" id="SFLDF00027">
    <property type="entry name" value="p-type_atpase"/>
    <property type="match status" value="1"/>
</dbReference>
<gene>
    <name evidence="17" type="ORF">C12CBH8_17850</name>
</gene>
<dbReference type="EMBL" id="AP023321">
    <property type="protein sequence ID" value="BCI61146.1"/>
    <property type="molecule type" value="Genomic_DNA"/>
</dbReference>